<name>A0AAV4LBD0_9BACL</name>
<keyword evidence="2" id="KW-0547">Nucleotide-binding</keyword>
<feature type="domain" description="ABC transporter" evidence="4">
    <location>
        <begin position="59"/>
        <end position="291"/>
    </location>
</feature>
<sequence>MFVKVRVLFKQITAFLLVESKRNGYDEYAGLLDEAKKQDTEPLVEVFPMDACTKPSAALRFEHVSKTIHTKGEAVRVLHDICGEVPHGSILTVIGPSGSGKSTLLSLCNLLLTPDEGRIFVDGKEIRHWATPSLRRHVGMVFQTPTMLPGTVYDNIVIGAKISGKTVERPEEYLEKVGLPGEILHRDAQELSGGQKQRVALVRTLVTQPSILLLDEVTSALDPTSAREVETCICEWNRERGTTVVWITHQLEQARRVGDITWVLVQGQIIEQGETTSLFENPATETTRLFLSGELSGGEGR</sequence>
<evidence type="ECO:0000313" key="5">
    <source>
        <dbReference type="EMBL" id="GIM45046.1"/>
    </source>
</evidence>
<evidence type="ECO:0000259" key="4">
    <source>
        <dbReference type="PROSITE" id="PS50893"/>
    </source>
</evidence>
<evidence type="ECO:0000256" key="2">
    <source>
        <dbReference type="ARBA" id="ARBA00022741"/>
    </source>
</evidence>
<organism evidence="5 6">
    <name type="scientific">Collibacillus ludicampi</name>
    <dbReference type="NCBI Taxonomy" id="2771369"/>
    <lineage>
        <taxon>Bacteria</taxon>
        <taxon>Bacillati</taxon>
        <taxon>Bacillota</taxon>
        <taxon>Bacilli</taxon>
        <taxon>Bacillales</taxon>
        <taxon>Alicyclobacillaceae</taxon>
        <taxon>Collibacillus</taxon>
    </lineage>
</organism>
<dbReference type="InterPro" id="IPR005670">
    <property type="entry name" value="PstB-like"/>
</dbReference>
<evidence type="ECO:0000256" key="1">
    <source>
        <dbReference type="ARBA" id="ARBA00022448"/>
    </source>
</evidence>
<dbReference type="CDD" id="cd03260">
    <property type="entry name" value="ABC_PstB_phosphate_transporter"/>
    <property type="match status" value="1"/>
</dbReference>
<dbReference type="GO" id="GO:0016887">
    <property type="term" value="F:ATP hydrolysis activity"/>
    <property type="evidence" value="ECO:0007669"/>
    <property type="project" value="InterPro"/>
</dbReference>
<dbReference type="SMART" id="SM00382">
    <property type="entry name" value="AAA"/>
    <property type="match status" value="1"/>
</dbReference>
<dbReference type="InterPro" id="IPR027417">
    <property type="entry name" value="P-loop_NTPase"/>
</dbReference>
<dbReference type="InterPro" id="IPR017871">
    <property type="entry name" value="ABC_transporter-like_CS"/>
</dbReference>
<reference evidence="5" key="1">
    <citation type="journal article" date="2023" name="Int. J. Syst. Evol. Microbiol.">
        <title>Collibacillus ludicampi gen. nov., sp. nov., a new soil bacterium of the family Alicyclobacillaceae.</title>
        <authorList>
            <person name="Jojima T."/>
            <person name="Ioku Y."/>
            <person name="Fukuta Y."/>
            <person name="Shirasaka N."/>
            <person name="Matsumura Y."/>
            <person name="Mori M."/>
        </authorList>
    </citation>
    <scope>NUCLEOTIDE SEQUENCE</scope>
    <source>
        <strain evidence="5">TP075</strain>
    </source>
</reference>
<dbReference type="PROSITE" id="PS50893">
    <property type="entry name" value="ABC_TRANSPORTER_2"/>
    <property type="match status" value="1"/>
</dbReference>
<dbReference type="GO" id="GO:0016020">
    <property type="term" value="C:membrane"/>
    <property type="evidence" value="ECO:0007669"/>
    <property type="project" value="InterPro"/>
</dbReference>
<keyword evidence="3 5" id="KW-0067">ATP-binding</keyword>
<dbReference type="RefSeq" id="WP_282198279.1">
    <property type="nucleotide sequence ID" value="NZ_BOQE01000001.1"/>
</dbReference>
<keyword evidence="6" id="KW-1185">Reference proteome</keyword>
<dbReference type="GO" id="GO:0035435">
    <property type="term" value="P:phosphate ion transmembrane transport"/>
    <property type="evidence" value="ECO:0007669"/>
    <property type="project" value="InterPro"/>
</dbReference>
<keyword evidence="1" id="KW-0813">Transport</keyword>
<dbReference type="Proteomes" id="UP001057291">
    <property type="component" value="Unassembled WGS sequence"/>
</dbReference>
<comment type="caution">
    <text evidence="5">The sequence shown here is derived from an EMBL/GenBank/DDBJ whole genome shotgun (WGS) entry which is preliminary data.</text>
</comment>
<proteinExistence type="predicted"/>
<evidence type="ECO:0000313" key="6">
    <source>
        <dbReference type="Proteomes" id="UP001057291"/>
    </source>
</evidence>
<dbReference type="PANTHER" id="PTHR43423:SF1">
    <property type="entry name" value="ABC TRANSPORTER I FAMILY MEMBER 17"/>
    <property type="match status" value="1"/>
</dbReference>
<dbReference type="AlphaFoldDB" id="A0AAV4LBD0"/>
<dbReference type="SUPFAM" id="SSF52540">
    <property type="entry name" value="P-loop containing nucleoside triphosphate hydrolases"/>
    <property type="match status" value="1"/>
</dbReference>
<accession>A0AAV4LBD0</accession>
<dbReference type="PANTHER" id="PTHR43423">
    <property type="entry name" value="ABC TRANSPORTER I FAMILY MEMBER 17"/>
    <property type="match status" value="1"/>
</dbReference>
<dbReference type="EMBL" id="BOQE01000001">
    <property type="protein sequence ID" value="GIM45046.1"/>
    <property type="molecule type" value="Genomic_DNA"/>
</dbReference>
<gene>
    <name evidence="5" type="primary">yjkB</name>
    <name evidence="5" type="ORF">DNHGIG_05950</name>
</gene>
<dbReference type="Gene3D" id="3.40.50.300">
    <property type="entry name" value="P-loop containing nucleotide triphosphate hydrolases"/>
    <property type="match status" value="1"/>
</dbReference>
<dbReference type="Pfam" id="PF00005">
    <property type="entry name" value="ABC_tran"/>
    <property type="match status" value="1"/>
</dbReference>
<protein>
    <submittedName>
        <fullName evidence="5">ABC transporter ATP-binding protein YjkB</fullName>
    </submittedName>
</protein>
<evidence type="ECO:0000256" key="3">
    <source>
        <dbReference type="ARBA" id="ARBA00022840"/>
    </source>
</evidence>
<dbReference type="InterPro" id="IPR003439">
    <property type="entry name" value="ABC_transporter-like_ATP-bd"/>
</dbReference>
<dbReference type="PROSITE" id="PS00211">
    <property type="entry name" value="ABC_TRANSPORTER_1"/>
    <property type="match status" value="1"/>
</dbReference>
<dbReference type="InterPro" id="IPR003593">
    <property type="entry name" value="AAA+_ATPase"/>
</dbReference>
<dbReference type="GO" id="GO:0005524">
    <property type="term" value="F:ATP binding"/>
    <property type="evidence" value="ECO:0007669"/>
    <property type="project" value="UniProtKB-KW"/>
</dbReference>
<dbReference type="GO" id="GO:0005315">
    <property type="term" value="F:phosphate transmembrane transporter activity"/>
    <property type="evidence" value="ECO:0007669"/>
    <property type="project" value="InterPro"/>
</dbReference>